<sequence>MCAKTSQPTGGPKDETPPALISITPENGTRNFTSREIKLVFDEDVQAKNARTQILITPRTDVSYELKVRRNEVTLIFDSLLDANTTYTISFRESIQDLTEGNPPERLQLAFSTGPELDSLSLSGNVYNILDGSIPEKATVVLYRSTDTTDIFTDLPYYFTETTDSGKFLLQNLKQGDYKLYAINDNNRNLKAESSKEPYGFIPGLIRVDTTATTYSIPLVNLDLGKLRLLSARPSASIYLAKFNKSFISYTAESPDTVISQIDPTDPTVLQFFPSASYAEGDSVQTIISVTDSLGYSLTDTVYTRFNLSSTRRSDYNVGTVISPVFVSRPIVNAELNFTKPSSLFKSDSLYIFIDSLNIINFDTSHFNWNTNRTQLRITYSLNADLFKTPDNTEEVKARDRNAKLPYLHIGKQSFLSVQSDTIKSRSYQLSFLREQDVSTLIVNLLSDESNVIIQLLDSQNKVYREFLQEGRKQFTFNNLPPGDYTLRAVIDTNQNGKWDPGNFLEQLPPEPIIHFVSAGGEQIMNLRANFVREETLQITGE</sequence>
<dbReference type="Proteomes" id="UP001139409">
    <property type="component" value="Unassembled WGS sequence"/>
</dbReference>
<feature type="region of interest" description="Disordered" evidence="2">
    <location>
        <begin position="1"/>
        <end position="27"/>
    </location>
</feature>
<evidence type="ECO:0000259" key="3">
    <source>
        <dbReference type="Pfam" id="PF13205"/>
    </source>
</evidence>
<dbReference type="InterPro" id="IPR032812">
    <property type="entry name" value="SbsA_Ig"/>
</dbReference>
<evidence type="ECO:0000313" key="4">
    <source>
        <dbReference type="EMBL" id="MCA6078514.1"/>
    </source>
</evidence>
<dbReference type="EMBL" id="JAIXNE010000006">
    <property type="protein sequence ID" value="MCA6078514.1"/>
    <property type="molecule type" value="Genomic_DNA"/>
</dbReference>
<protein>
    <submittedName>
        <fullName evidence="4">Ig-like domain-containing protein</fullName>
    </submittedName>
</protein>
<dbReference type="AlphaFoldDB" id="A0A9X1L134"/>
<keyword evidence="1" id="KW-0732">Signal</keyword>
<reference evidence="4" key="1">
    <citation type="submission" date="2021-09" db="EMBL/GenBank/DDBJ databases">
        <title>Fulvivirga sp. isolated from coastal sediment.</title>
        <authorList>
            <person name="Yu H."/>
        </authorList>
    </citation>
    <scope>NUCLEOTIDE SEQUENCE</scope>
    <source>
        <strain evidence="4">1062</strain>
    </source>
</reference>
<dbReference type="RefSeq" id="WP_225699372.1">
    <property type="nucleotide sequence ID" value="NZ_JAIXNE010000006.1"/>
</dbReference>
<dbReference type="SUPFAM" id="SSF49478">
    <property type="entry name" value="Cna protein B-type domain"/>
    <property type="match status" value="1"/>
</dbReference>
<keyword evidence="5" id="KW-1185">Reference proteome</keyword>
<comment type="caution">
    <text evidence="4">The sequence shown here is derived from an EMBL/GenBank/DDBJ whole genome shotgun (WGS) entry which is preliminary data.</text>
</comment>
<organism evidence="4 5">
    <name type="scientific">Fulvivirga sedimenti</name>
    <dbReference type="NCBI Taxonomy" id="2879465"/>
    <lineage>
        <taxon>Bacteria</taxon>
        <taxon>Pseudomonadati</taxon>
        <taxon>Bacteroidota</taxon>
        <taxon>Cytophagia</taxon>
        <taxon>Cytophagales</taxon>
        <taxon>Fulvivirgaceae</taxon>
        <taxon>Fulvivirga</taxon>
    </lineage>
</organism>
<evidence type="ECO:0000256" key="1">
    <source>
        <dbReference type="ARBA" id="ARBA00022729"/>
    </source>
</evidence>
<name>A0A9X1L134_9BACT</name>
<evidence type="ECO:0000256" key="2">
    <source>
        <dbReference type="SAM" id="MobiDB-lite"/>
    </source>
</evidence>
<evidence type="ECO:0000313" key="5">
    <source>
        <dbReference type="Proteomes" id="UP001139409"/>
    </source>
</evidence>
<proteinExistence type="predicted"/>
<feature type="domain" description="SbsA Ig-like" evidence="3">
    <location>
        <begin position="14"/>
        <end position="113"/>
    </location>
</feature>
<dbReference type="Pfam" id="PF13205">
    <property type="entry name" value="Big_5"/>
    <property type="match status" value="1"/>
</dbReference>
<gene>
    <name evidence="4" type="ORF">LDX50_26810</name>
</gene>
<accession>A0A9X1L134</accession>